<organism evidence="3 4">
    <name type="scientific">Phytophthora fragariaefolia</name>
    <dbReference type="NCBI Taxonomy" id="1490495"/>
    <lineage>
        <taxon>Eukaryota</taxon>
        <taxon>Sar</taxon>
        <taxon>Stramenopiles</taxon>
        <taxon>Oomycota</taxon>
        <taxon>Peronosporomycetes</taxon>
        <taxon>Peronosporales</taxon>
        <taxon>Peronosporaceae</taxon>
        <taxon>Phytophthora</taxon>
    </lineage>
</organism>
<dbReference type="GO" id="GO:0005524">
    <property type="term" value="F:ATP binding"/>
    <property type="evidence" value="ECO:0007669"/>
    <property type="project" value="InterPro"/>
</dbReference>
<accession>A0A9W6WWH1</accession>
<dbReference type="PANTHER" id="PTHR44329:SF214">
    <property type="entry name" value="PROTEIN KINASE DOMAIN-CONTAINING PROTEIN"/>
    <property type="match status" value="1"/>
</dbReference>
<evidence type="ECO:0000313" key="4">
    <source>
        <dbReference type="Proteomes" id="UP001165121"/>
    </source>
</evidence>
<dbReference type="InterPro" id="IPR011009">
    <property type="entry name" value="Kinase-like_dom_sf"/>
</dbReference>
<dbReference type="PANTHER" id="PTHR44329">
    <property type="entry name" value="SERINE/THREONINE-PROTEIN KINASE TNNI3K-RELATED"/>
    <property type="match status" value="1"/>
</dbReference>
<name>A0A9W6WWH1_9STRA</name>
<proteinExistence type="predicted"/>
<keyword evidence="1" id="KW-0472">Membrane</keyword>
<dbReference type="GO" id="GO:0004674">
    <property type="term" value="F:protein serine/threonine kinase activity"/>
    <property type="evidence" value="ECO:0007669"/>
    <property type="project" value="TreeGrafter"/>
</dbReference>
<comment type="caution">
    <text evidence="3">The sequence shown here is derived from an EMBL/GenBank/DDBJ whole genome shotgun (WGS) entry which is preliminary data.</text>
</comment>
<reference evidence="3" key="1">
    <citation type="submission" date="2023-04" db="EMBL/GenBank/DDBJ databases">
        <title>Phytophthora fragariaefolia NBRC 109709.</title>
        <authorList>
            <person name="Ichikawa N."/>
            <person name="Sato H."/>
            <person name="Tonouchi N."/>
        </authorList>
    </citation>
    <scope>NUCLEOTIDE SEQUENCE</scope>
    <source>
        <strain evidence="3">NBRC 109709</strain>
    </source>
</reference>
<evidence type="ECO:0000313" key="3">
    <source>
        <dbReference type="EMBL" id="GMF18986.1"/>
    </source>
</evidence>
<dbReference type="Proteomes" id="UP001165121">
    <property type="component" value="Unassembled WGS sequence"/>
</dbReference>
<protein>
    <submittedName>
        <fullName evidence="3">Unnamed protein product</fullName>
    </submittedName>
</protein>
<sequence>MFDSIVAAILVTEVRHAVATVDLLATKYYIDEGCAHTPQIVTMDFTYDSGAAAAYVAPTVLQSAGILSRRLAKSSVTMVSSCVADPNCTAEAYGGNTYYSTSECITDPYSYSVEIFGGSGGVLQPFLMVETYTGVNCETLSTINATVTADGCQFASENSSSSATLFSNGSALYQVYDNGACGGNATRYFVDRATLLNHTCYGSNTKFYTNYDASAANNITSESASGSGSNSSIADTDASVFGGIVVTPSPTSTTITSARHSGLPASAIVGIAVGAVGLILFLAALVLWRARTFTRKDTGGTDENYHIATNGRSTMSSDSNSQDIAPRGLNGLWNDELITTARIPREKVITHHLLNRGAYGEVYAGMYNGQLVAIKMLLQENRKSVRHLNEFLAEVKRTAMLDHPRIVRLTGVAWDSLTDLCAVLEYMEGGDLRVFLDKLNFQGHRKGFDHEKVKIALHVAHALTYLHSLDLPMIHRDLKSKNILLSENLDAKLTDFGVSRERIAATMTAGVGTSLWMAPEVMMGERYDDKADIFSFGVVLSELDTHCLPYSNARTRTNKSEAALLQMVAAGKLHVEFSPWAIKSMADLGLTCVSVESKFRPTAAEALHKLHTILAHEV</sequence>
<dbReference type="Gene3D" id="3.30.200.20">
    <property type="entry name" value="Phosphorylase Kinase, domain 1"/>
    <property type="match status" value="1"/>
</dbReference>
<dbReference type="InterPro" id="IPR000719">
    <property type="entry name" value="Prot_kinase_dom"/>
</dbReference>
<feature type="domain" description="Protein kinase" evidence="2">
    <location>
        <begin position="348"/>
        <end position="614"/>
    </location>
</feature>
<dbReference type="SMART" id="SM00220">
    <property type="entry name" value="S_TKc"/>
    <property type="match status" value="1"/>
</dbReference>
<keyword evidence="1" id="KW-0812">Transmembrane</keyword>
<keyword evidence="4" id="KW-1185">Reference proteome</keyword>
<dbReference type="OrthoDB" id="5809314at2759"/>
<dbReference type="EMBL" id="BSXT01000145">
    <property type="protein sequence ID" value="GMF18986.1"/>
    <property type="molecule type" value="Genomic_DNA"/>
</dbReference>
<evidence type="ECO:0000259" key="2">
    <source>
        <dbReference type="PROSITE" id="PS50011"/>
    </source>
</evidence>
<dbReference type="AlphaFoldDB" id="A0A9W6WWH1"/>
<gene>
    <name evidence="3" type="ORF">Pfra01_000183600</name>
</gene>
<dbReference type="SUPFAM" id="SSF56112">
    <property type="entry name" value="Protein kinase-like (PK-like)"/>
    <property type="match status" value="1"/>
</dbReference>
<dbReference type="Pfam" id="PF00069">
    <property type="entry name" value="Pkinase"/>
    <property type="match status" value="1"/>
</dbReference>
<dbReference type="Gene3D" id="1.10.510.10">
    <property type="entry name" value="Transferase(Phosphotransferase) domain 1"/>
    <property type="match status" value="1"/>
</dbReference>
<feature type="transmembrane region" description="Helical" evidence="1">
    <location>
        <begin position="267"/>
        <end position="288"/>
    </location>
</feature>
<dbReference type="InterPro" id="IPR008271">
    <property type="entry name" value="Ser/Thr_kinase_AS"/>
</dbReference>
<dbReference type="InterPro" id="IPR051681">
    <property type="entry name" value="Ser/Thr_Kinases-Pseudokinases"/>
</dbReference>
<dbReference type="PROSITE" id="PS00108">
    <property type="entry name" value="PROTEIN_KINASE_ST"/>
    <property type="match status" value="1"/>
</dbReference>
<evidence type="ECO:0000256" key="1">
    <source>
        <dbReference type="SAM" id="Phobius"/>
    </source>
</evidence>
<keyword evidence="1" id="KW-1133">Transmembrane helix</keyword>
<dbReference type="PROSITE" id="PS50011">
    <property type="entry name" value="PROTEIN_KINASE_DOM"/>
    <property type="match status" value="1"/>
</dbReference>